<evidence type="ECO:0000256" key="9">
    <source>
        <dbReference type="RuleBase" id="RU362042"/>
    </source>
</evidence>
<sequence length="235" mass="26295">MDEQFEHKNTAEASPLEEEAAPAEAAKSGFNLGKEIFEWVYTIAIALVIAFLIKGFVFDVVKVDGQSMYPTLHNNDRLIVTKLGYKPQQGDIIVLDSTYKNRMAYYADLEASTGETYNFFEKLINYNSLPENLKRKYYVKRIIALPGQTVNIVNGKVLVDGAELEEPYYDGITTITDPTVSYPVTVEDDMVFVMGDNRPNSQDSRSSVLGQVPIDAIMGKSQLRILPLSSFGLTR</sequence>
<organism evidence="12 13">
    <name type="scientific">Candidatus Avimonoglobus intestinipullorum</name>
    <dbReference type="NCBI Taxonomy" id="2840699"/>
    <lineage>
        <taxon>Bacteria</taxon>
        <taxon>Bacillati</taxon>
        <taxon>Bacillota</taxon>
        <taxon>Clostridia</taxon>
        <taxon>Eubacteriales</taxon>
        <taxon>Candidatus Avimonoglobus</taxon>
    </lineage>
</organism>
<dbReference type="PANTHER" id="PTHR43390:SF1">
    <property type="entry name" value="CHLOROPLAST PROCESSING PEPTIDASE"/>
    <property type="match status" value="1"/>
</dbReference>
<feature type="transmembrane region" description="Helical" evidence="8">
    <location>
        <begin position="39"/>
        <end position="61"/>
    </location>
</feature>
<dbReference type="InterPro" id="IPR000223">
    <property type="entry name" value="Pept_S26A_signal_pept_1"/>
</dbReference>
<keyword evidence="8" id="KW-1133">Transmembrane helix</keyword>
<dbReference type="Pfam" id="PF10502">
    <property type="entry name" value="Peptidase_S26"/>
    <property type="match status" value="1"/>
</dbReference>
<evidence type="ECO:0000256" key="10">
    <source>
        <dbReference type="SAM" id="MobiDB-lite"/>
    </source>
</evidence>
<comment type="catalytic activity">
    <reaction evidence="1 8">
        <text>Cleavage of hydrophobic, N-terminal signal or leader sequences from secreted and periplasmic proteins.</text>
        <dbReference type="EC" id="3.4.21.89"/>
    </reaction>
</comment>
<dbReference type="GO" id="GO:0005886">
    <property type="term" value="C:plasma membrane"/>
    <property type="evidence" value="ECO:0007669"/>
    <property type="project" value="UniProtKB-SubCell"/>
</dbReference>
<keyword evidence="8" id="KW-0812">Transmembrane</keyword>
<dbReference type="CDD" id="cd06530">
    <property type="entry name" value="S26_SPase_I"/>
    <property type="match status" value="1"/>
</dbReference>
<dbReference type="InterPro" id="IPR019758">
    <property type="entry name" value="Pept_S26A_signal_pept_1_CS"/>
</dbReference>
<evidence type="ECO:0000313" key="13">
    <source>
        <dbReference type="Proteomes" id="UP000824111"/>
    </source>
</evidence>
<evidence type="ECO:0000256" key="8">
    <source>
        <dbReference type="RuleBase" id="RU003993"/>
    </source>
</evidence>
<evidence type="ECO:0000256" key="7">
    <source>
        <dbReference type="PIRSR" id="PIRSR600223-1"/>
    </source>
</evidence>
<keyword evidence="8" id="KW-0472">Membrane</keyword>
<evidence type="ECO:0000256" key="6">
    <source>
        <dbReference type="ARBA" id="ARBA00022801"/>
    </source>
</evidence>
<proteinExistence type="inferred from homology"/>
<comment type="similarity">
    <text evidence="3 9">Belongs to the peptidase S26 family.</text>
</comment>
<dbReference type="EC" id="3.4.21.89" evidence="4 8"/>
<accession>A0A9D1S5W9</accession>
<comment type="subcellular location">
    <subcellularLocation>
        <location evidence="2">Cell membrane</location>
        <topology evidence="2">Single-pass type II membrane protein</topology>
    </subcellularLocation>
    <subcellularLocation>
        <location evidence="9">Membrane</location>
        <topology evidence="9">Single-pass type II membrane protein</topology>
    </subcellularLocation>
</comment>
<dbReference type="EMBL" id="DVND01000047">
    <property type="protein sequence ID" value="HIU48096.1"/>
    <property type="molecule type" value="Genomic_DNA"/>
</dbReference>
<evidence type="ECO:0000256" key="3">
    <source>
        <dbReference type="ARBA" id="ARBA00009370"/>
    </source>
</evidence>
<dbReference type="InterPro" id="IPR019756">
    <property type="entry name" value="Pept_S26A_signal_pept_1_Ser-AS"/>
</dbReference>
<dbReference type="PROSITE" id="PS00501">
    <property type="entry name" value="SPASE_I_1"/>
    <property type="match status" value="1"/>
</dbReference>
<dbReference type="Proteomes" id="UP000824111">
    <property type="component" value="Unassembled WGS sequence"/>
</dbReference>
<feature type="domain" description="Peptidase S26" evidence="11">
    <location>
        <begin position="37"/>
        <end position="225"/>
    </location>
</feature>
<evidence type="ECO:0000256" key="2">
    <source>
        <dbReference type="ARBA" id="ARBA00004401"/>
    </source>
</evidence>
<dbReference type="PROSITE" id="PS00761">
    <property type="entry name" value="SPASE_I_3"/>
    <property type="match status" value="1"/>
</dbReference>
<dbReference type="PANTHER" id="PTHR43390">
    <property type="entry name" value="SIGNAL PEPTIDASE I"/>
    <property type="match status" value="1"/>
</dbReference>
<dbReference type="GO" id="GO:0009003">
    <property type="term" value="F:signal peptidase activity"/>
    <property type="evidence" value="ECO:0007669"/>
    <property type="project" value="UniProtKB-EC"/>
</dbReference>
<dbReference type="InterPro" id="IPR019757">
    <property type="entry name" value="Pept_S26A_signal_pept_1_Lys-AS"/>
</dbReference>
<dbReference type="AlphaFoldDB" id="A0A9D1S5W9"/>
<dbReference type="SUPFAM" id="SSF51306">
    <property type="entry name" value="LexA/Signal peptidase"/>
    <property type="match status" value="1"/>
</dbReference>
<comment type="caution">
    <text evidence="12">The sequence shown here is derived from an EMBL/GenBank/DDBJ whole genome shotgun (WGS) entry which is preliminary data.</text>
</comment>
<feature type="compositionally biased region" description="Basic and acidic residues" evidence="10">
    <location>
        <begin position="1"/>
        <end position="10"/>
    </location>
</feature>
<dbReference type="PRINTS" id="PR00727">
    <property type="entry name" value="LEADERPTASE"/>
</dbReference>
<keyword evidence="5 8" id="KW-0645">Protease</keyword>
<name>A0A9D1S5W9_9FIRM</name>
<feature type="active site" evidence="7">
    <location>
        <position position="140"/>
    </location>
</feature>
<dbReference type="GO" id="GO:0006465">
    <property type="term" value="P:signal peptide processing"/>
    <property type="evidence" value="ECO:0007669"/>
    <property type="project" value="InterPro"/>
</dbReference>
<evidence type="ECO:0000256" key="1">
    <source>
        <dbReference type="ARBA" id="ARBA00000677"/>
    </source>
</evidence>
<dbReference type="NCBIfam" id="TIGR02227">
    <property type="entry name" value="sigpep_I_bact"/>
    <property type="match status" value="1"/>
</dbReference>
<feature type="active site" evidence="7">
    <location>
        <position position="67"/>
    </location>
</feature>
<dbReference type="InterPro" id="IPR019533">
    <property type="entry name" value="Peptidase_S26"/>
</dbReference>
<feature type="region of interest" description="Disordered" evidence="10">
    <location>
        <begin position="1"/>
        <end position="21"/>
    </location>
</feature>
<dbReference type="Gene3D" id="2.10.109.10">
    <property type="entry name" value="Umud Fragment, subunit A"/>
    <property type="match status" value="1"/>
</dbReference>
<protein>
    <recommendedName>
        <fullName evidence="4 8">Signal peptidase I</fullName>
        <ecNumber evidence="4 8">3.4.21.89</ecNumber>
    </recommendedName>
</protein>
<reference evidence="12" key="2">
    <citation type="journal article" date="2021" name="PeerJ">
        <title>Extensive microbial diversity within the chicken gut microbiome revealed by metagenomics and culture.</title>
        <authorList>
            <person name="Gilroy R."/>
            <person name="Ravi A."/>
            <person name="Getino M."/>
            <person name="Pursley I."/>
            <person name="Horton D.L."/>
            <person name="Alikhan N.F."/>
            <person name="Baker D."/>
            <person name="Gharbi K."/>
            <person name="Hall N."/>
            <person name="Watson M."/>
            <person name="Adriaenssens E.M."/>
            <person name="Foster-Nyarko E."/>
            <person name="Jarju S."/>
            <person name="Secka A."/>
            <person name="Antonio M."/>
            <person name="Oren A."/>
            <person name="Chaudhuri R.R."/>
            <person name="La Ragione R."/>
            <person name="Hildebrand F."/>
            <person name="Pallen M.J."/>
        </authorList>
    </citation>
    <scope>NUCLEOTIDE SEQUENCE</scope>
    <source>
        <strain evidence="12">ChiSjej4B22-9803</strain>
    </source>
</reference>
<dbReference type="InterPro" id="IPR036286">
    <property type="entry name" value="LexA/Signal_pep-like_sf"/>
</dbReference>
<evidence type="ECO:0000313" key="12">
    <source>
        <dbReference type="EMBL" id="HIU48096.1"/>
    </source>
</evidence>
<reference evidence="12" key="1">
    <citation type="submission" date="2020-10" db="EMBL/GenBank/DDBJ databases">
        <authorList>
            <person name="Gilroy R."/>
        </authorList>
    </citation>
    <scope>NUCLEOTIDE SEQUENCE</scope>
    <source>
        <strain evidence="12">ChiSjej4B22-9803</strain>
    </source>
</reference>
<dbReference type="PROSITE" id="PS00760">
    <property type="entry name" value="SPASE_I_2"/>
    <property type="match status" value="1"/>
</dbReference>
<evidence type="ECO:0000256" key="5">
    <source>
        <dbReference type="ARBA" id="ARBA00022670"/>
    </source>
</evidence>
<evidence type="ECO:0000256" key="4">
    <source>
        <dbReference type="ARBA" id="ARBA00013208"/>
    </source>
</evidence>
<dbReference type="GO" id="GO:0004252">
    <property type="term" value="F:serine-type endopeptidase activity"/>
    <property type="evidence" value="ECO:0007669"/>
    <property type="project" value="InterPro"/>
</dbReference>
<keyword evidence="6 8" id="KW-0378">Hydrolase</keyword>
<gene>
    <name evidence="12" type="primary">lepB</name>
    <name evidence="12" type="ORF">IAB04_01900</name>
</gene>
<evidence type="ECO:0000259" key="11">
    <source>
        <dbReference type="Pfam" id="PF10502"/>
    </source>
</evidence>